<dbReference type="Proteomes" id="UP000016930">
    <property type="component" value="Unassembled WGS sequence"/>
</dbReference>
<sequence>MSELDSDIQQAIYVAYERLRAENYCVIASSALLYADWALCFTTEVDRIWRRKFSGATVLYLLNRYAALAERATLVISVLLVTESDRVRKCARVLRTDDGLMDLGNFAISAFMVMRVLGMWGRDWRPALAMMVLVVIPPLIPIYVQAHYIPIAFGPPMFGCGANFQLSGPLLVDLDTGSNAVWSIAEILAIMLTWAKTYGIRRDSRSLNIRTPVATLLFRDGELKVLIILQIFAITSLQVGSTNKRFGTCTEMSSCDSTTFRTFILFDVWTYFRQVFVVIFTSHFMLNLRGLSMTLNENDGQLTLSEQSDDLPFIRSIVGNLGGLLESGSDYIDRPIRTLNSREDKLAPKSGHDV</sequence>
<evidence type="ECO:0000313" key="3">
    <source>
        <dbReference type="EMBL" id="EMD35653.1"/>
    </source>
</evidence>
<evidence type="ECO:0000259" key="2">
    <source>
        <dbReference type="Pfam" id="PF20151"/>
    </source>
</evidence>
<dbReference type="HOGENOM" id="CLU_066676_0_0_1"/>
<feature type="transmembrane region" description="Helical" evidence="1">
    <location>
        <begin position="127"/>
        <end position="149"/>
    </location>
</feature>
<dbReference type="AlphaFoldDB" id="M2QF18"/>
<accession>M2QF18</accession>
<name>M2QF18_CERS8</name>
<gene>
    <name evidence="3" type="ORF">CERSUDRAFT_85618</name>
</gene>
<protein>
    <recommendedName>
        <fullName evidence="2">DUF6533 domain-containing protein</fullName>
    </recommendedName>
</protein>
<keyword evidence="1" id="KW-1133">Transmembrane helix</keyword>
<keyword evidence="4" id="KW-1185">Reference proteome</keyword>
<evidence type="ECO:0000313" key="4">
    <source>
        <dbReference type="Proteomes" id="UP000016930"/>
    </source>
</evidence>
<dbReference type="InterPro" id="IPR045340">
    <property type="entry name" value="DUF6533"/>
</dbReference>
<keyword evidence="1" id="KW-0472">Membrane</keyword>
<reference evidence="3 4" key="1">
    <citation type="journal article" date="2012" name="Proc. Natl. Acad. Sci. U.S.A.">
        <title>Comparative genomics of Ceriporiopsis subvermispora and Phanerochaete chrysosporium provide insight into selective ligninolysis.</title>
        <authorList>
            <person name="Fernandez-Fueyo E."/>
            <person name="Ruiz-Duenas F.J."/>
            <person name="Ferreira P."/>
            <person name="Floudas D."/>
            <person name="Hibbett D.S."/>
            <person name="Canessa P."/>
            <person name="Larrondo L.F."/>
            <person name="James T.Y."/>
            <person name="Seelenfreund D."/>
            <person name="Lobos S."/>
            <person name="Polanco R."/>
            <person name="Tello M."/>
            <person name="Honda Y."/>
            <person name="Watanabe T."/>
            <person name="Watanabe T."/>
            <person name="Ryu J.S."/>
            <person name="Kubicek C.P."/>
            <person name="Schmoll M."/>
            <person name="Gaskell J."/>
            <person name="Hammel K.E."/>
            <person name="St John F.J."/>
            <person name="Vanden Wymelenberg A."/>
            <person name="Sabat G."/>
            <person name="Splinter BonDurant S."/>
            <person name="Syed K."/>
            <person name="Yadav J.S."/>
            <person name="Doddapaneni H."/>
            <person name="Subramanian V."/>
            <person name="Lavin J.L."/>
            <person name="Oguiza J.A."/>
            <person name="Perez G."/>
            <person name="Pisabarro A.G."/>
            <person name="Ramirez L."/>
            <person name="Santoyo F."/>
            <person name="Master E."/>
            <person name="Coutinho P.M."/>
            <person name="Henrissat B."/>
            <person name="Lombard V."/>
            <person name="Magnuson J.K."/>
            <person name="Kuees U."/>
            <person name="Hori C."/>
            <person name="Igarashi K."/>
            <person name="Samejima M."/>
            <person name="Held B.W."/>
            <person name="Barry K.W."/>
            <person name="LaButti K.M."/>
            <person name="Lapidus A."/>
            <person name="Lindquist E.A."/>
            <person name="Lucas S.M."/>
            <person name="Riley R."/>
            <person name="Salamov A.A."/>
            <person name="Hoffmeister D."/>
            <person name="Schwenk D."/>
            <person name="Hadar Y."/>
            <person name="Yarden O."/>
            <person name="de Vries R.P."/>
            <person name="Wiebenga A."/>
            <person name="Stenlid J."/>
            <person name="Eastwood D."/>
            <person name="Grigoriev I.V."/>
            <person name="Berka R.M."/>
            <person name="Blanchette R.A."/>
            <person name="Kersten P."/>
            <person name="Martinez A.T."/>
            <person name="Vicuna R."/>
            <person name="Cullen D."/>
        </authorList>
    </citation>
    <scope>NUCLEOTIDE SEQUENCE [LARGE SCALE GENOMIC DNA]</scope>
    <source>
        <strain evidence="3 4">B</strain>
    </source>
</reference>
<feature type="domain" description="DUF6533" evidence="2">
    <location>
        <begin position="24"/>
        <end position="68"/>
    </location>
</feature>
<organism evidence="3 4">
    <name type="scientific">Ceriporiopsis subvermispora (strain B)</name>
    <name type="common">White-rot fungus</name>
    <name type="synonym">Gelatoporia subvermispora</name>
    <dbReference type="NCBI Taxonomy" id="914234"/>
    <lineage>
        <taxon>Eukaryota</taxon>
        <taxon>Fungi</taxon>
        <taxon>Dikarya</taxon>
        <taxon>Basidiomycota</taxon>
        <taxon>Agaricomycotina</taxon>
        <taxon>Agaricomycetes</taxon>
        <taxon>Polyporales</taxon>
        <taxon>Gelatoporiaceae</taxon>
        <taxon>Gelatoporia</taxon>
    </lineage>
</organism>
<dbReference type="Pfam" id="PF20151">
    <property type="entry name" value="DUF6533"/>
    <property type="match status" value="1"/>
</dbReference>
<dbReference type="EMBL" id="KB445800">
    <property type="protein sequence ID" value="EMD35653.1"/>
    <property type="molecule type" value="Genomic_DNA"/>
</dbReference>
<evidence type="ECO:0000256" key="1">
    <source>
        <dbReference type="SAM" id="Phobius"/>
    </source>
</evidence>
<proteinExistence type="predicted"/>
<dbReference type="OrthoDB" id="3052633at2759"/>
<keyword evidence="1" id="KW-0812">Transmembrane</keyword>